<evidence type="ECO:0000259" key="1">
    <source>
        <dbReference type="Pfam" id="PF00561"/>
    </source>
</evidence>
<dbReference type="Gene3D" id="3.40.50.1820">
    <property type="entry name" value="alpha/beta hydrolase"/>
    <property type="match status" value="1"/>
</dbReference>
<keyword evidence="3" id="KW-1185">Reference proteome</keyword>
<gene>
    <name evidence="2" type="ORF">AMOR_02510</name>
</gene>
<evidence type="ECO:0000313" key="3">
    <source>
        <dbReference type="Proteomes" id="UP001162891"/>
    </source>
</evidence>
<dbReference type="RefSeq" id="WP_248357647.1">
    <property type="nucleotide sequence ID" value="NZ_AP025591.1"/>
</dbReference>
<reference evidence="3" key="1">
    <citation type="journal article" date="2022" name="Int. J. Syst. Evol. Microbiol.">
        <title>Anaeromyxobacter oryzae sp. nov., Anaeromyxobacter diazotrophicus sp. nov. and Anaeromyxobacter paludicola sp. nov., isolated from paddy soils.</title>
        <authorList>
            <person name="Itoh H."/>
            <person name="Xu Z."/>
            <person name="Mise K."/>
            <person name="Masuda Y."/>
            <person name="Ushijima N."/>
            <person name="Hayakawa C."/>
            <person name="Shiratori Y."/>
            <person name="Senoo K."/>
        </authorList>
    </citation>
    <scope>NUCLEOTIDE SEQUENCE [LARGE SCALE GENOMIC DNA]</scope>
    <source>
        <strain evidence="3">Red232</strain>
    </source>
</reference>
<dbReference type="GO" id="GO:0016787">
    <property type="term" value="F:hydrolase activity"/>
    <property type="evidence" value="ECO:0007669"/>
    <property type="project" value="UniProtKB-KW"/>
</dbReference>
<dbReference type="PANTHER" id="PTHR43798">
    <property type="entry name" value="MONOACYLGLYCEROL LIPASE"/>
    <property type="match status" value="1"/>
</dbReference>
<keyword evidence="2" id="KW-0378">Hydrolase</keyword>
<sequence length="267" mass="28340">MLLSLPRSPMIPDRSPVHVHVRARGAGPAVVLLHGGWGYEAYPFDSAIDALAPSHRVLAPDRVGYGRSDRVAALPRGFHRLMAEETLLVLDALGVRDAALWGHSDGAVIAAWAAILAPDRVRALVLEAVHVVAAKPASVEFFETGVTAPERFGAPVVEALERDHGASWREVIAAGGRAWLDIISEGGRGRADLHDGRLREIRAPTLLLHGRHDPRTEPGELDAARAALPGATLELLDAGHAPHASARAGARAVEVAAAFLARHRVPA</sequence>
<dbReference type="InterPro" id="IPR050266">
    <property type="entry name" value="AB_hydrolase_sf"/>
</dbReference>
<dbReference type="InterPro" id="IPR000639">
    <property type="entry name" value="Epox_hydrolase-like"/>
</dbReference>
<dbReference type="EMBL" id="AP025591">
    <property type="protein sequence ID" value="BDG01255.1"/>
    <property type="molecule type" value="Genomic_DNA"/>
</dbReference>
<name>A0ABM7WP60_9BACT</name>
<accession>A0ABM7WP60</accession>
<dbReference type="InterPro" id="IPR029058">
    <property type="entry name" value="AB_hydrolase_fold"/>
</dbReference>
<proteinExistence type="predicted"/>
<dbReference type="SUPFAM" id="SSF53474">
    <property type="entry name" value="alpha/beta-Hydrolases"/>
    <property type="match status" value="1"/>
</dbReference>
<feature type="domain" description="AB hydrolase-1" evidence="1">
    <location>
        <begin position="28"/>
        <end position="179"/>
    </location>
</feature>
<protein>
    <submittedName>
        <fullName evidence="2">Alpha/beta hydrolase</fullName>
    </submittedName>
</protein>
<dbReference type="Pfam" id="PF00561">
    <property type="entry name" value="Abhydrolase_1"/>
    <property type="match status" value="1"/>
</dbReference>
<dbReference type="InterPro" id="IPR000073">
    <property type="entry name" value="AB_hydrolase_1"/>
</dbReference>
<dbReference type="PRINTS" id="PR00412">
    <property type="entry name" value="EPOXHYDRLASE"/>
</dbReference>
<dbReference type="Proteomes" id="UP001162891">
    <property type="component" value="Chromosome"/>
</dbReference>
<dbReference type="PRINTS" id="PR00111">
    <property type="entry name" value="ABHYDROLASE"/>
</dbReference>
<evidence type="ECO:0000313" key="2">
    <source>
        <dbReference type="EMBL" id="BDG01255.1"/>
    </source>
</evidence>
<organism evidence="2 3">
    <name type="scientific">Anaeromyxobacter oryzae</name>
    <dbReference type="NCBI Taxonomy" id="2918170"/>
    <lineage>
        <taxon>Bacteria</taxon>
        <taxon>Pseudomonadati</taxon>
        <taxon>Myxococcota</taxon>
        <taxon>Myxococcia</taxon>
        <taxon>Myxococcales</taxon>
        <taxon>Cystobacterineae</taxon>
        <taxon>Anaeromyxobacteraceae</taxon>
        <taxon>Anaeromyxobacter</taxon>
    </lineage>
</organism>